<proteinExistence type="predicted"/>
<organism evidence="1 2">
    <name type="scientific">Paramecium sonneborni</name>
    <dbReference type="NCBI Taxonomy" id="65129"/>
    <lineage>
        <taxon>Eukaryota</taxon>
        <taxon>Sar</taxon>
        <taxon>Alveolata</taxon>
        <taxon>Ciliophora</taxon>
        <taxon>Intramacronucleata</taxon>
        <taxon>Oligohymenophorea</taxon>
        <taxon>Peniculida</taxon>
        <taxon>Parameciidae</taxon>
        <taxon>Paramecium</taxon>
    </lineage>
</organism>
<dbReference type="AlphaFoldDB" id="A0A8S1JZC3"/>
<protein>
    <submittedName>
        <fullName evidence="1">Uncharacterized protein</fullName>
    </submittedName>
</protein>
<reference evidence="1" key="1">
    <citation type="submission" date="2021-01" db="EMBL/GenBank/DDBJ databases">
        <authorList>
            <consortium name="Genoscope - CEA"/>
            <person name="William W."/>
        </authorList>
    </citation>
    <scope>NUCLEOTIDE SEQUENCE</scope>
</reference>
<gene>
    <name evidence="1" type="ORF">PSON_ATCC_30995.1.T0030104</name>
</gene>
<keyword evidence="2" id="KW-1185">Reference proteome</keyword>
<dbReference type="OrthoDB" id="288536at2759"/>
<evidence type="ECO:0000313" key="2">
    <source>
        <dbReference type="Proteomes" id="UP000692954"/>
    </source>
</evidence>
<name>A0A8S1JZC3_9CILI</name>
<accession>A0A8S1JZC3</accession>
<evidence type="ECO:0000313" key="1">
    <source>
        <dbReference type="EMBL" id="CAD8048179.1"/>
    </source>
</evidence>
<dbReference type="Proteomes" id="UP000692954">
    <property type="component" value="Unassembled WGS sequence"/>
</dbReference>
<dbReference type="EMBL" id="CAJJDN010000003">
    <property type="protein sequence ID" value="CAD8048179.1"/>
    <property type="molecule type" value="Genomic_DNA"/>
</dbReference>
<comment type="caution">
    <text evidence="1">The sequence shown here is derived from an EMBL/GenBank/DDBJ whole genome shotgun (WGS) entry which is preliminary data.</text>
</comment>
<sequence length="104" mass="12244">MATESNQPKILEESRTMLILLMRLPQQKLHSVLFESSEKALDQLDYAFHTIPQDFLDSSKTQIDEFRCKVNRMIMHHQKLTNQTRMNKLRSALGCLKKIKKNNK</sequence>